<dbReference type="GO" id="GO:0004016">
    <property type="term" value="F:adenylate cyclase activity"/>
    <property type="evidence" value="ECO:0007669"/>
    <property type="project" value="UniProtKB-ARBA"/>
</dbReference>
<dbReference type="InterPro" id="IPR001054">
    <property type="entry name" value="A/G_cyclase"/>
</dbReference>
<sequence>MSVSIQPSPEIAAIARRWHEAYAGGDSATMVNLLTDDALLYYVGTAPEEIGRGPEFRHAFGRFVEAHPPMRLRFTSIDGFACGPAGWSITVHEAEAPDGTAAEVRTTLIFHLQQGQWRIAHVHNSIPRTNTEGLGRELARFDDLLDAALSGTETPDRTGLATIMFTDIADSTAIAAALGDAPWSKAVKAHIGKMRQLVEGLGGTLIKSLGDGTMSSFPSARAALSAATAAQTAMDAAESEPRLRIRIGLHTGDLIAGDSDVFGTVVNKAARIAALAGPGEIRVSDATRLMVGDSGGFAFADPATVGLRGLDGEHVIHRLEWRG</sequence>
<dbReference type="RefSeq" id="WP_234218344.1">
    <property type="nucleotide sequence ID" value="NZ_JAGQAF010000001.1"/>
</dbReference>
<dbReference type="InterPro" id="IPR032710">
    <property type="entry name" value="NTF2-like_dom_sf"/>
</dbReference>
<proteinExistence type="predicted"/>
<gene>
    <name evidence="2" type="ORF">KBY27_02935</name>
</gene>
<comment type="caution">
    <text evidence="2">The sequence shown here is derived from an EMBL/GenBank/DDBJ whole genome shotgun (WGS) entry which is preliminary data.</text>
</comment>
<evidence type="ECO:0000313" key="2">
    <source>
        <dbReference type="EMBL" id="MCE8536402.1"/>
    </source>
</evidence>
<dbReference type="PANTHER" id="PTHR43081:SF19">
    <property type="entry name" value="PH-SENSITIVE ADENYLATE CYCLASE RV1264"/>
    <property type="match status" value="1"/>
</dbReference>
<organism evidence="2 3">
    <name type="scientific">Ruegeria pomeroyi</name>
    <dbReference type="NCBI Taxonomy" id="89184"/>
    <lineage>
        <taxon>Bacteria</taxon>
        <taxon>Pseudomonadati</taxon>
        <taxon>Pseudomonadota</taxon>
        <taxon>Alphaproteobacteria</taxon>
        <taxon>Rhodobacterales</taxon>
        <taxon>Roseobacteraceae</taxon>
        <taxon>Ruegeria</taxon>
    </lineage>
</organism>
<reference evidence="2" key="1">
    <citation type="journal article" date="2021" name="Environ. Microbiol.">
        <title>Cryptic niche differentiation of novel sediment ecotypes of Rugeria pomeroyi correlates with nitrate respiration.</title>
        <authorList>
            <person name="Lin X."/>
            <person name="McNichol J."/>
            <person name="Chu X."/>
            <person name="Qian Y."/>
            <person name="Luo H."/>
        </authorList>
    </citation>
    <scope>NUCLEOTIDE SEQUENCE</scope>
    <source>
        <strain evidence="2">SZCCDBB064</strain>
    </source>
</reference>
<dbReference type="GO" id="GO:0035556">
    <property type="term" value="P:intracellular signal transduction"/>
    <property type="evidence" value="ECO:0007669"/>
    <property type="project" value="InterPro"/>
</dbReference>
<dbReference type="Pfam" id="PF00211">
    <property type="entry name" value="Guanylate_cyc"/>
    <property type="match status" value="1"/>
</dbReference>
<dbReference type="GO" id="GO:0006171">
    <property type="term" value="P:cAMP biosynthetic process"/>
    <property type="evidence" value="ECO:0007669"/>
    <property type="project" value="TreeGrafter"/>
</dbReference>
<evidence type="ECO:0000313" key="3">
    <source>
        <dbReference type="Proteomes" id="UP000813672"/>
    </source>
</evidence>
<dbReference type="PANTHER" id="PTHR43081">
    <property type="entry name" value="ADENYLATE CYCLASE, TERMINAL-DIFFERENTIATION SPECIFIC-RELATED"/>
    <property type="match status" value="1"/>
</dbReference>
<dbReference type="SMART" id="SM00044">
    <property type="entry name" value="CYCc"/>
    <property type="match status" value="1"/>
</dbReference>
<dbReference type="CDD" id="cd07302">
    <property type="entry name" value="CHD"/>
    <property type="match status" value="1"/>
</dbReference>
<dbReference type="Pfam" id="PF13474">
    <property type="entry name" value="SnoaL_3"/>
    <property type="match status" value="1"/>
</dbReference>
<dbReference type="SUPFAM" id="SSF55073">
    <property type="entry name" value="Nucleotide cyclase"/>
    <property type="match status" value="1"/>
</dbReference>
<dbReference type="Gene3D" id="3.10.450.50">
    <property type="match status" value="1"/>
</dbReference>
<evidence type="ECO:0000259" key="1">
    <source>
        <dbReference type="PROSITE" id="PS50125"/>
    </source>
</evidence>
<name>A0A9Q3ZMW4_9RHOB</name>
<dbReference type="Gene3D" id="3.30.70.1230">
    <property type="entry name" value="Nucleotide cyclase"/>
    <property type="match status" value="1"/>
</dbReference>
<dbReference type="PROSITE" id="PS50125">
    <property type="entry name" value="GUANYLATE_CYCLASE_2"/>
    <property type="match status" value="1"/>
</dbReference>
<dbReference type="Proteomes" id="UP000813672">
    <property type="component" value="Unassembled WGS sequence"/>
</dbReference>
<accession>A0A9Q3ZMW4</accession>
<dbReference type="InterPro" id="IPR037401">
    <property type="entry name" value="SnoaL-like"/>
</dbReference>
<dbReference type="InterPro" id="IPR050697">
    <property type="entry name" value="Adenylyl/Guanylyl_Cyclase_3/4"/>
</dbReference>
<feature type="domain" description="Guanylate cyclase" evidence="1">
    <location>
        <begin position="162"/>
        <end position="273"/>
    </location>
</feature>
<dbReference type="SUPFAM" id="SSF54427">
    <property type="entry name" value="NTF2-like"/>
    <property type="match status" value="1"/>
</dbReference>
<dbReference type="AlphaFoldDB" id="A0A9Q3ZMW4"/>
<dbReference type="InterPro" id="IPR029787">
    <property type="entry name" value="Nucleotide_cyclase"/>
</dbReference>
<dbReference type="EMBL" id="JAGQAF010000001">
    <property type="protein sequence ID" value="MCE8536402.1"/>
    <property type="molecule type" value="Genomic_DNA"/>
</dbReference>
<protein>
    <submittedName>
        <fullName evidence="2">Nuclear transport factor 2 family protein</fullName>
    </submittedName>
</protein>